<feature type="region of interest" description="Disordered" evidence="10">
    <location>
        <begin position="410"/>
        <end position="477"/>
    </location>
</feature>
<dbReference type="GO" id="GO:0000293">
    <property type="term" value="F:ferric-chelate reductase activity"/>
    <property type="evidence" value="ECO:0007669"/>
    <property type="project" value="UniProtKB-ARBA"/>
</dbReference>
<dbReference type="PANTHER" id="PTHR32361">
    <property type="entry name" value="FERRIC/CUPRIC REDUCTASE TRANSMEMBRANE COMPONENT"/>
    <property type="match status" value="1"/>
</dbReference>
<gene>
    <name evidence="13" type="primary">frp2</name>
    <name evidence="13" type="ORF">LHYA1_G005538</name>
</gene>
<proteinExistence type="inferred from homology"/>
<comment type="caution">
    <text evidence="13">The sequence shown here is derived from an EMBL/GenBank/DDBJ whole genome shotgun (WGS) entry which is preliminary data.</text>
</comment>
<evidence type="ECO:0000256" key="9">
    <source>
        <dbReference type="ARBA" id="ARBA00023136"/>
    </source>
</evidence>
<evidence type="ECO:0000256" key="7">
    <source>
        <dbReference type="ARBA" id="ARBA00023002"/>
    </source>
</evidence>
<keyword evidence="5" id="KW-0249">Electron transport</keyword>
<dbReference type="Pfam" id="PF08022">
    <property type="entry name" value="FAD_binding_8"/>
    <property type="match status" value="1"/>
</dbReference>
<dbReference type="GO" id="GO:0005886">
    <property type="term" value="C:plasma membrane"/>
    <property type="evidence" value="ECO:0007669"/>
    <property type="project" value="TreeGrafter"/>
</dbReference>
<evidence type="ECO:0000313" key="13">
    <source>
        <dbReference type="EMBL" id="TVY26223.1"/>
    </source>
</evidence>
<dbReference type="EMBL" id="QGMH01000075">
    <property type="protein sequence ID" value="TVY26223.1"/>
    <property type="molecule type" value="Genomic_DNA"/>
</dbReference>
<organism evidence="13 14">
    <name type="scientific">Lachnellula hyalina</name>
    <dbReference type="NCBI Taxonomy" id="1316788"/>
    <lineage>
        <taxon>Eukaryota</taxon>
        <taxon>Fungi</taxon>
        <taxon>Dikarya</taxon>
        <taxon>Ascomycota</taxon>
        <taxon>Pezizomycotina</taxon>
        <taxon>Leotiomycetes</taxon>
        <taxon>Helotiales</taxon>
        <taxon>Lachnaceae</taxon>
        <taxon>Lachnellula</taxon>
    </lineage>
</organism>
<feature type="compositionally biased region" description="Low complexity" evidence="10">
    <location>
        <begin position="447"/>
        <end position="461"/>
    </location>
</feature>
<dbReference type="SFLD" id="SFLDS00052">
    <property type="entry name" value="Ferric_Reductase_Domain"/>
    <property type="match status" value="1"/>
</dbReference>
<dbReference type="InterPro" id="IPR017927">
    <property type="entry name" value="FAD-bd_FR_type"/>
</dbReference>
<feature type="compositionally biased region" description="Polar residues" evidence="10">
    <location>
        <begin position="421"/>
        <end position="437"/>
    </location>
</feature>
<dbReference type="GO" id="GO:0015677">
    <property type="term" value="P:copper ion import"/>
    <property type="evidence" value="ECO:0007669"/>
    <property type="project" value="TreeGrafter"/>
</dbReference>
<evidence type="ECO:0000256" key="2">
    <source>
        <dbReference type="ARBA" id="ARBA00006278"/>
    </source>
</evidence>
<dbReference type="InterPro" id="IPR013130">
    <property type="entry name" value="Fe3_Rdtase_TM_dom"/>
</dbReference>
<evidence type="ECO:0000256" key="11">
    <source>
        <dbReference type="SAM" id="Phobius"/>
    </source>
</evidence>
<evidence type="ECO:0000256" key="8">
    <source>
        <dbReference type="ARBA" id="ARBA00023065"/>
    </source>
</evidence>
<feature type="transmembrane region" description="Helical" evidence="11">
    <location>
        <begin position="87"/>
        <end position="108"/>
    </location>
</feature>
<dbReference type="PANTHER" id="PTHR32361:SF28">
    <property type="entry name" value="FRP1P"/>
    <property type="match status" value="1"/>
</dbReference>
<dbReference type="SFLD" id="SFLDG01168">
    <property type="entry name" value="Ferric_reductase_subgroup_(FRE"/>
    <property type="match status" value="1"/>
</dbReference>
<keyword evidence="3" id="KW-0813">Transport</keyword>
<evidence type="ECO:0000256" key="1">
    <source>
        <dbReference type="ARBA" id="ARBA00004141"/>
    </source>
</evidence>
<sequence>MSSNFPVRSAPSSNSTAIDAAAAAAAAATKKSMAVRAVQLRNNEKTAKYYAAAMAGLIMVFTLFHWSRFLYSRYATKGLRKSKFMKAQVSLARLSILNVCFITFLALKNTPLAFLTAYSYESLNPLHQIGGYTAIICAYLHVILQCVYFHQENMLSELRETEQFYGMTAVAAFFVILVTAIAVRKLRYELFYIIHITMYMLIIVMIALHRPEFATKTVIITIVAGSMWGLDRMLRGSRILYNSLNNHATLHPLPNGGTRIVLRRSPSRTVPGTHCFLWIPKIRLIETHPFTIVNASPKSLDLVIAAYDGFTNDLHQYAVKRPGVSLRASIDGPYGALPNFAKVADKVILIAGGSGASFTFGVALDMIKKVSDSSNLSIDFIWTVREQENLSWFREELNELQSSPRVRLFLHSTRPSPPTQSPNDSVSEPPSPLTSRAYSEKSPFPPSQTARSSSTSTSQETPDTDLEGNKRSMATTPWDSSVSLNVAHGRPDINALIRDVVAKADRKERITIAACGPDDLMGTVRRTAADCISVSGASIELHCEQFGW</sequence>
<protein>
    <submittedName>
        <fullName evidence="13">Ferric/cupric reductase transmembrane component</fullName>
    </submittedName>
</protein>
<keyword evidence="6 11" id="KW-1133">Transmembrane helix</keyword>
<dbReference type="GO" id="GO:0006826">
    <property type="term" value="P:iron ion transport"/>
    <property type="evidence" value="ECO:0007669"/>
    <property type="project" value="TreeGrafter"/>
</dbReference>
<dbReference type="Pfam" id="PF01794">
    <property type="entry name" value="Ferric_reduct"/>
    <property type="match status" value="1"/>
</dbReference>
<keyword evidence="14" id="KW-1185">Reference proteome</keyword>
<dbReference type="InterPro" id="IPR039261">
    <property type="entry name" value="FNR_nucleotide-bd"/>
</dbReference>
<feature type="transmembrane region" description="Helical" evidence="11">
    <location>
        <begin position="213"/>
        <end position="230"/>
    </location>
</feature>
<evidence type="ECO:0000259" key="12">
    <source>
        <dbReference type="PROSITE" id="PS51384"/>
    </source>
</evidence>
<comment type="subcellular location">
    <subcellularLocation>
        <location evidence="1">Membrane</location>
        <topology evidence="1">Multi-pass membrane protein</topology>
    </subcellularLocation>
</comment>
<evidence type="ECO:0000256" key="3">
    <source>
        <dbReference type="ARBA" id="ARBA00022448"/>
    </source>
</evidence>
<keyword evidence="4 11" id="KW-0812">Transmembrane</keyword>
<reference evidence="13 14" key="1">
    <citation type="submission" date="2018-05" db="EMBL/GenBank/DDBJ databases">
        <title>Genome sequencing and assembly of the regulated plant pathogen Lachnellula willkommii and related sister species for the development of diagnostic species identification markers.</title>
        <authorList>
            <person name="Giroux E."/>
            <person name="Bilodeau G."/>
        </authorList>
    </citation>
    <scope>NUCLEOTIDE SEQUENCE [LARGE SCALE GENOMIC DNA]</scope>
    <source>
        <strain evidence="13 14">CBS 185.66</strain>
    </source>
</reference>
<evidence type="ECO:0000256" key="4">
    <source>
        <dbReference type="ARBA" id="ARBA00022692"/>
    </source>
</evidence>
<dbReference type="Gene3D" id="3.40.50.80">
    <property type="entry name" value="Nucleotide-binding domain of ferredoxin-NADP reductase (FNR) module"/>
    <property type="match status" value="1"/>
</dbReference>
<dbReference type="GeneID" id="41985736"/>
<comment type="similarity">
    <text evidence="2">Belongs to the ferric reductase (FRE) family.</text>
</comment>
<feature type="transmembrane region" description="Helical" evidence="11">
    <location>
        <begin position="190"/>
        <end position="207"/>
    </location>
</feature>
<feature type="transmembrane region" description="Helical" evidence="11">
    <location>
        <begin position="49"/>
        <end position="67"/>
    </location>
</feature>
<dbReference type="SUPFAM" id="SSF52343">
    <property type="entry name" value="Ferredoxin reductase-like, C-terminal NADP-linked domain"/>
    <property type="match status" value="1"/>
</dbReference>
<keyword evidence="7" id="KW-0560">Oxidoreductase</keyword>
<dbReference type="OrthoDB" id="10006946at2759"/>
<keyword evidence="9 11" id="KW-0472">Membrane</keyword>
<dbReference type="InterPro" id="IPR013121">
    <property type="entry name" value="Fe_red_NAD-bd_6"/>
</dbReference>
<evidence type="ECO:0000256" key="6">
    <source>
        <dbReference type="ARBA" id="ARBA00022989"/>
    </source>
</evidence>
<dbReference type="InterPro" id="IPR051410">
    <property type="entry name" value="Ferric/Cupric_Reductase"/>
</dbReference>
<dbReference type="RefSeq" id="XP_031005011.1">
    <property type="nucleotide sequence ID" value="XM_031150482.1"/>
</dbReference>
<dbReference type="CDD" id="cd06186">
    <property type="entry name" value="NOX_Duox_like_FAD_NADP"/>
    <property type="match status" value="1"/>
</dbReference>
<dbReference type="GO" id="GO:0006879">
    <property type="term" value="P:intracellular iron ion homeostasis"/>
    <property type="evidence" value="ECO:0007669"/>
    <property type="project" value="TreeGrafter"/>
</dbReference>
<dbReference type="Pfam" id="PF08030">
    <property type="entry name" value="NAD_binding_6"/>
    <property type="match status" value="1"/>
</dbReference>
<evidence type="ECO:0000256" key="5">
    <source>
        <dbReference type="ARBA" id="ARBA00022982"/>
    </source>
</evidence>
<name>A0A8H8R0K1_9HELO</name>
<dbReference type="InterPro" id="IPR013112">
    <property type="entry name" value="FAD-bd_8"/>
</dbReference>
<dbReference type="PROSITE" id="PS51384">
    <property type="entry name" value="FAD_FR"/>
    <property type="match status" value="1"/>
</dbReference>
<accession>A0A8H8R0K1</accession>
<keyword evidence="8" id="KW-0406">Ion transport</keyword>
<feature type="transmembrane region" description="Helical" evidence="11">
    <location>
        <begin position="129"/>
        <end position="151"/>
    </location>
</feature>
<feature type="domain" description="FAD-binding FR-type" evidence="12">
    <location>
        <begin position="226"/>
        <end position="340"/>
    </location>
</feature>
<feature type="transmembrane region" description="Helical" evidence="11">
    <location>
        <begin position="163"/>
        <end position="183"/>
    </location>
</feature>
<dbReference type="AlphaFoldDB" id="A0A8H8R0K1"/>
<evidence type="ECO:0000256" key="10">
    <source>
        <dbReference type="SAM" id="MobiDB-lite"/>
    </source>
</evidence>
<evidence type="ECO:0000313" key="14">
    <source>
        <dbReference type="Proteomes" id="UP000431533"/>
    </source>
</evidence>
<dbReference type="Proteomes" id="UP000431533">
    <property type="component" value="Unassembled WGS sequence"/>
</dbReference>